<dbReference type="Pfam" id="PF12229">
    <property type="entry name" value="PG_binding_4"/>
    <property type="match status" value="1"/>
</dbReference>
<reference evidence="2 3" key="1">
    <citation type="journal article" date="2006" name="Genome Res.">
        <title>Skewed genomic variability in strains of the toxigenic bacterial pathogen, Clostridium perfringens.</title>
        <authorList>
            <person name="Myers G.S."/>
            <person name="Rasko D.A."/>
            <person name="Cheung J.K."/>
            <person name="Ravel J."/>
            <person name="Seshadri R."/>
            <person name="Deboy R.T."/>
            <person name="Ren Q."/>
            <person name="Varga J."/>
            <person name="Awad M.M."/>
            <person name="Brinkac L.M."/>
            <person name="Daugherty S.C."/>
            <person name="Haft D.H."/>
            <person name="Dodson R.J."/>
            <person name="Madupu R."/>
            <person name="Nelson W.C."/>
            <person name="Rosovitz M.J."/>
            <person name="Sullivan S.A."/>
            <person name="Khouri H."/>
            <person name="Dimitrov G.I."/>
            <person name="Watkins K.L."/>
            <person name="Mulligan S."/>
            <person name="Benton J."/>
            <person name="Radune D."/>
            <person name="Fisher D.J."/>
            <person name="Atkins H.S."/>
            <person name="Hiscox T."/>
            <person name="Jost B.H."/>
            <person name="Billington S.J."/>
            <person name="Songer J.G."/>
            <person name="McClane B.A."/>
            <person name="Titball R.W."/>
            <person name="Rood J.I."/>
            <person name="Melville S.B."/>
            <person name="Paulsen I.T."/>
        </authorList>
    </citation>
    <scope>NUCLEOTIDE SEQUENCE [LARGE SCALE GENOMIC DNA]</scope>
    <source>
        <strain evidence="3">ATCC 13124 / DSM 756 / JCM 1290 / NCIMB 6125 / NCTC 8237 / S 107 / Type A</strain>
    </source>
</reference>
<protein>
    <submittedName>
        <fullName evidence="2">VanW-related protein</fullName>
    </submittedName>
</protein>
<feature type="domain" description="YoaR-like putative peptidoglycan binding" evidence="1">
    <location>
        <begin position="91"/>
        <end position="201"/>
    </location>
</feature>
<gene>
    <name evidence="2" type="ordered locus">CPF_1397</name>
</gene>
<evidence type="ECO:0000313" key="2">
    <source>
        <dbReference type="EMBL" id="ABG83412.1"/>
    </source>
</evidence>
<evidence type="ECO:0000259" key="1">
    <source>
        <dbReference type="Pfam" id="PF12229"/>
    </source>
</evidence>
<dbReference type="InterPro" id="IPR007391">
    <property type="entry name" value="Vancomycin_resist_VanW"/>
</dbReference>
<dbReference type="Proteomes" id="UP000001823">
    <property type="component" value="Chromosome"/>
</dbReference>
<dbReference type="RefSeq" id="WP_003467177.1">
    <property type="nucleotide sequence ID" value="NC_008261.1"/>
</dbReference>
<dbReference type="EMBL" id="CP000246">
    <property type="protein sequence ID" value="ABG83412.1"/>
    <property type="molecule type" value="Genomic_DNA"/>
</dbReference>
<dbReference type="PaxDb" id="195103-CPF_1397"/>
<sequence>MRSKRIKKLNSKKVALQISLVLIALFLILISVVLFKTYSSKNVTYEGIYVENINVSNLNEKDLKEKLNEHYSDLLNNFKITFNYKDNFNETFSAKDLGFFFDINDLSNQVFSFGKNSNIFSNTIERLKLKSNPKYFQFKPESNSEVLSEKLSEISNKINKEKVEPTISFSNDSISATKEQIGYKLDLEKLTSEIVNDLNNSHDSLNCTINIPVEEIKPKLTQETVNNMVILGSYTTKLPSLTGGRTKNISNYLSKLNGTILMPGDIFSADKEGEDRTESNGYTYAPGYIGNKVVDILAGGICQGVTTLYNSVLYADLKIVERAPHSLPVTYAPIGRDATMASGVIDFKFQNNMNNPVIVQTYITSSGQVKSNIWGIKEDPGKEIVISVDQHGPKSSTTYKETYENGVLVKKEVLSKDKYN</sequence>
<organism evidence="2 3">
    <name type="scientific">Clostridium perfringens (strain ATCC 13124 / DSM 756 / JCM 1290 / NCIMB 6125 / NCTC 8237 / Type A)</name>
    <dbReference type="NCBI Taxonomy" id="195103"/>
    <lineage>
        <taxon>Bacteria</taxon>
        <taxon>Bacillati</taxon>
        <taxon>Bacillota</taxon>
        <taxon>Clostridia</taxon>
        <taxon>Eubacteriales</taxon>
        <taxon>Clostridiaceae</taxon>
        <taxon>Clostridium</taxon>
    </lineage>
</organism>
<dbReference type="InterPro" id="IPR052913">
    <property type="entry name" value="Glycopeptide_resist_protein"/>
</dbReference>
<evidence type="ECO:0000313" key="3">
    <source>
        <dbReference type="Proteomes" id="UP000001823"/>
    </source>
</evidence>
<dbReference type="AlphaFoldDB" id="A0A0H2YQY3"/>
<keyword evidence="3" id="KW-1185">Reference proteome</keyword>
<dbReference type="KEGG" id="cpf:CPF_1397"/>
<accession>A0A0H2YQY3</accession>
<name>A0A0H2YQY3_CLOP1</name>
<dbReference type="HOGENOM" id="CLU_011572_2_1_9"/>
<dbReference type="PANTHER" id="PTHR35788:SF1">
    <property type="entry name" value="EXPORTED PROTEIN"/>
    <property type="match status" value="1"/>
</dbReference>
<dbReference type="PANTHER" id="PTHR35788">
    <property type="entry name" value="EXPORTED PROTEIN-RELATED"/>
    <property type="match status" value="1"/>
</dbReference>
<dbReference type="InterPro" id="IPR022029">
    <property type="entry name" value="YoaR-like_PG-bd"/>
</dbReference>
<dbReference type="Pfam" id="PF04294">
    <property type="entry name" value="VanW"/>
    <property type="match status" value="1"/>
</dbReference>
<dbReference type="eggNOG" id="COG2720">
    <property type="taxonomic scope" value="Bacteria"/>
</dbReference>
<proteinExistence type="predicted"/>